<dbReference type="Proteomes" id="UP000006844">
    <property type="component" value="Chromosome"/>
</dbReference>
<dbReference type="HOGENOM" id="CLU_046640_1_1_0"/>
<name>E8V0H8_TERSS</name>
<reference evidence="3 4" key="1">
    <citation type="journal article" date="2012" name="Stand. Genomic Sci.">
        <title>Complete genome sequence of Terriglobus saanensis type strain SP1PR4(T), an Acidobacteria from tundra soil.</title>
        <authorList>
            <person name="Rawat S.R."/>
            <person name="Mannisto M.K."/>
            <person name="Starovoytov V."/>
            <person name="Goodwin L."/>
            <person name="Nolan M."/>
            <person name="Hauser L."/>
            <person name="Land M."/>
            <person name="Davenport K.W."/>
            <person name="Woyke T."/>
            <person name="Haggblom M.M."/>
        </authorList>
    </citation>
    <scope>NUCLEOTIDE SEQUENCE</scope>
    <source>
        <strain evidence="4">ATCC BAA-1853 / DSM 23119 / SP1PR4</strain>
    </source>
</reference>
<protein>
    <recommendedName>
        <fullName evidence="5">Cytoplasmic protein</fullName>
    </recommendedName>
</protein>
<keyword evidence="4" id="KW-1185">Reference proteome</keyword>
<evidence type="ECO:0000313" key="4">
    <source>
        <dbReference type="Proteomes" id="UP000006844"/>
    </source>
</evidence>
<dbReference type="InterPro" id="IPR041527">
    <property type="entry name" value="YhcG_N"/>
</dbReference>
<organism evidence="3 4">
    <name type="scientific">Terriglobus saanensis (strain ATCC BAA-1853 / DSM 23119 / SP1PR4)</name>
    <dbReference type="NCBI Taxonomy" id="401053"/>
    <lineage>
        <taxon>Bacteria</taxon>
        <taxon>Pseudomonadati</taxon>
        <taxon>Acidobacteriota</taxon>
        <taxon>Terriglobia</taxon>
        <taxon>Terriglobales</taxon>
        <taxon>Acidobacteriaceae</taxon>
        <taxon>Terriglobus</taxon>
    </lineage>
</organism>
<accession>E8V0H8</accession>
<dbReference type="InterPro" id="IPR053148">
    <property type="entry name" value="PD-DEXK-like_domain"/>
</dbReference>
<dbReference type="eggNOG" id="COG4804">
    <property type="taxonomic scope" value="Bacteria"/>
</dbReference>
<evidence type="ECO:0000259" key="2">
    <source>
        <dbReference type="Pfam" id="PF17761"/>
    </source>
</evidence>
<feature type="domain" description="YhcG N-terminal" evidence="2">
    <location>
        <begin position="13"/>
        <end position="161"/>
    </location>
</feature>
<evidence type="ECO:0000259" key="1">
    <source>
        <dbReference type="Pfam" id="PF06250"/>
    </source>
</evidence>
<dbReference type="EMBL" id="CP002467">
    <property type="protein sequence ID" value="ADV84461.1"/>
    <property type="molecule type" value="Genomic_DNA"/>
</dbReference>
<dbReference type="Gene3D" id="3.40.1350.10">
    <property type="match status" value="1"/>
</dbReference>
<dbReference type="AlphaFoldDB" id="E8V0H8"/>
<dbReference type="PANTHER" id="PTHR30547">
    <property type="entry name" value="UNCHARACTERIZED PROTEIN YHCG-RELATED"/>
    <property type="match status" value="1"/>
</dbReference>
<feature type="domain" description="YhcG PDDEXK nuclease" evidence="1">
    <location>
        <begin position="188"/>
        <end position="338"/>
    </location>
</feature>
<proteinExistence type="predicted"/>
<dbReference type="Pfam" id="PF17761">
    <property type="entry name" value="DUF1016_N"/>
    <property type="match status" value="1"/>
</dbReference>
<dbReference type="RefSeq" id="WP_013570191.1">
    <property type="nucleotide sequence ID" value="NC_014963.1"/>
</dbReference>
<dbReference type="Pfam" id="PF06250">
    <property type="entry name" value="YhcG_C"/>
    <property type="match status" value="1"/>
</dbReference>
<dbReference type="InterPro" id="IPR009362">
    <property type="entry name" value="YhcG_C"/>
</dbReference>
<evidence type="ECO:0000313" key="3">
    <source>
        <dbReference type="EMBL" id="ADV84461.1"/>
    </source>
</evidence>
<sequence length="362" mass="41838">MDNLQYGEIRNDIIELLQASRAASARRVNALMTATYWEIGRRIVEFEQEGHERAEYGEAVIKQLAKDLEPRFGRGFGWRNLTQMRAFFVTWPPSKILQTPSAKSIPLDDLAKQFLLPWSAYVRLLSVKRPEARTFYEKEALRSGWSVRQLDRQIGSQFYERIALSRNKAAMLEKANITESGDAITPEEAIKDPFVLEFLGLKDEYSESELEEGLVQHLTDFLLELGDDFAFLGRQKRLRIDDTWFRVDLLFFHRRLRCLVVIDLKVGKFGYADAGQMHLYLNYAREHWMKEGENPPVGLILCAEKGTAEAHYALDNLPNRVLAAEYQMVLPDEKMIADELQRSRAQFEKRVLGTAQLDELKS</sequence>
<gene>
    <name evidence="3" type="ordered locus">AciPR4_3710</name>
</gene>
<dbReference type="PANTHER" id="PTHR30547:SF5">
    <property type="entry name" value="NUCLEASE YHCG-RELATED"/>
    <property type="match status" value="1"/>
</dbReference>
<dbReference type="OrthoDB" id="9801263at2"/>
<dbReference type="InterPro" id="IPR011856">
    <property type="entry name" value="tRNA_endonuc-like_dom_sf"/>
</dbReference>
<dbReference type="KEGG" id="tsa:AciPR4_3710"/>
<evidence type="ECO:0008006" key="5">
    <source>
        <dbReference type="Google" id="ProtNLM"/>
    </source>
</evidence>
<dbReference type="GO" id="GO:0003676">
    <property type="term" value="F:nucleic acid binding"/>
    <property type="evidence" value="ECO:0007669"/>
    <property type="project" value="InterPro"/>
</dbReference>